<dbReference type="SMART" id="SM00930">
    <property type="entry name" value="NIL"/>
    <property type="match status" value="1"/>
</dbReference>
<keyword evidence="4" id="KW-1003">Cell membrane</keyword>
<dbReference type="Gene3D" id="3.30.70.260">
    <property type="match status" value="1"/>
</dbReference>
<evidence type="ECO:0000256" key="2">
    <source>
        <dbReference type="ARBA" id="ARBA00005417"/>
    </source>
</evidence>
<keyword evidence="5" id="KW-0472">Membrane</keyword>
<dbReference type="Proteomes" id="UP000886198">
    <property type="component" value="Unassembled WGS sequence"/>
</dbReference>
<dbReference type="GO" id="GO:0016887">
    <property type="term" value="F:ATP hydrolysis activity"/>
    <property type="evidence" value="ECO:0007669"/>
    <property type="project" value="InterPro"/>
</dbReference>
<dbReference type="SUPFAM" id="SSF52540">
    <property type="entry name" value="P-loop containing nucleoside triphosphate hydrolases"/>
    <property type="match status" value="1"/>
</dbReference>
<dbReference type="EMBL" id="DSBT01000166">
    <property type="protein sequence ID" value="HDP77694.1"/>
    <property type="molecule type" value="Genomic_DNA"/>
</dbReference>
<organism evidence="7">
    <name type="scientific">Mesotoga infera</name>
    <dbReference type="NCBI Taxonomy" id="1236046"/>
    <lineage>
        <taxon>Bacteria</taxon>
        <taxon>Thermotogati</taxon>
        <taxon>Thermotogota</taxon>
        <taxon>Thermotogae</taxon>
        <taxon>Kosmotogales</taxon>
        <taxon>Kosmotogaceae</taxon>
        <taxon>Mesotoga</taxon>
    </lineage>
</organism>
<dbReference type="PANTHER" id="PTHR43166:SF9">
    <property type="entry name" value="GLUTAMATE_ASPARTATE IMPORT ATP-BINDING PROTEIN GLTL"/>
    <property type="match status" value="1"/>
</dbReference>
<accession>A0A7C1CTT6</accession>
<dbReference type="AlphaFoldDB" id="A0A7C1CTT6"/>
<dbReference type="InterPro" id="IPR050086">
    <property type="entry name" value="MetN_ABC_transporter-like"/>
</dbReference>
<reference evidence="7" key="1">
    <citation type="journal article" date="2020" name="mSystems">
        <title>Genome- and Community-Level Interaction Insights into Carbon Utilization and Element Cycling Functions of Hydrothermarchaeota in Hydrothermal Sediment.</title>
        <authorList>
            <person name="Zhou Z."/>
            <person name="Liu Y."/>
            <person name="Xu W."/>
            <person name="Pan J."/>
            <person name="Luo Z.H."/>
            <person name="Li M."/>
        </authorList>
    </citation>
    <scope>NUCLEOTIDE SEQUENCE [LARGE SCALE GENOMIC DNA]</scope>
    <source>
        <strain evidence="7">SpSt-1179</strain>
    </source>
</reference>
<keyword evidence="3" id="KW-0813">Transport</keyword>
<name>A0A7C1CTT6_9BACT</name>
<protein>
    <submittedName>
        <fullName evidence="7">ATP-binding cassette domain-containing protein</fullName>
    </submittedName>
</protein>
<sequence length="204" mass="23228">VSELGLDHRLSAYPSQLSGGEQQRAAIARALVMDPKLILLDEPTSALDPRTTGRLLDLVVNLNERRSVTFAVVTHDMDVIKRTCDRVAYLQNGKLHFFGPTHEFFVKIENNEVSDFGSPLELETSVLSGQKRLLRVLFWGERTHEPVLWEIAREYDIMINILYGKIEELKNGPFGTMIIAIDGQRQDLFIEKLRDSVFFLEEVG</sequence>
<evidence type="ECO:0000256" key="1">
    <source>
        <dbReference type="ARBA" id="ARBA00004202"/>
    </source>
</evidence>
<comment type="similarity">
    <text evidence="2">Belongs to the ABC transporter superfamily.</text>
</comment>
<comment type="subcellular location">
    <subcellularLocation>
        <location evidence="1">Cell membrane</location>
        <topology evidence="1">Peripheral membrane protein</topology>
    </subcellularLocation>
</comment>
<feature type="domain" description="NIL" evidence="6">
    <location>
        <begin position="130"/>
        <end position="203"/>
    </location>
</feature>
<evidence type="ECO:0000259" key="6">
    <source>
        <dbReference type="SMART" id="SM00930"/>
    </source>
</evidence>
<gene>
    <name evidence="7" type="ORF">ENN47_05840</name>
</gene>
<evidence type="ECO:0000256" key="4">
    <source>
        <dbReference type="ARBA" id="ARBA00022475"/>
    </source>
</evidence>
<evidence type="ECO:0000313" key="7">
    <source>
        <dbReference type="EMBL" id="HDP77694.1"/>
    </source>
</evidence>
<dbReference type="Pfam" id="PF00005">
    <property type="entry name" value="ABC_tran"/>
    <property type="match status" value="1"/>
</dbReference>
<dbReference type="InterPro" id="IPR018449">
    <property type="entry name" value="NIL_domain"/>
</dbReference>
<dbReference type="InterPro" id="IPR003439">
    <property type="entry name" value="ABC_transporter-like_ATP-bd"/>
</dbReference>
<evidence type="ECO:0000256" key="5">
    <source>
        <dbReference type="ARBA" id="ARBA00023136"/>
    </source>
</evidence>
<dbReference type="PANTHER" id="PTHR43166">
    <property type="entry name" value="AMINO ACID IMPORT ATP-BINDING PROTEIN"/>
    <property type="match status" value="1"/>
</dbReference>
<evidence type="ECO:0000256" key="3">
    <source>
        <dbReference type="ARBA" id="ARBA00022448"/>
    </source>
</evidence>
<dbReference type="InterPro" id="IPR027417">
    <property type="entry name" value="P-loop_NTPase"/>
</dbReference>
<comment type="caution">
    <text evidence="7">The sequence shown here is derived from an EMBL/GenBank/DDBJ whole genome shotgun (WGS) entry which is preliminary data.</text>
</comment>
<keyword evidence="7" id="KW-0547">Nucleotide-binding</keyword>
<dbReference type="Gene3D" id="3.40.50.300">
    <property type="entry name" value="P-loop containing nucleotide triphosphate hydrolases"/>
    <property type="match status" value="1"/>
</dbReference>
<feature type="non-terminal residue" evidence="7">
    <location>
        <position position="1"/>
    </location>
</feature>
<keyword evidence="7" id="KW-0067">ATP-binding</keyword>
<dbReference type="GO" id="GO:0005524">
    <property type="term" value="F:ATP binding"/>
    <property type="evidence" value="ECO:0007669"/>
    <property type="project" value="UniProtKB-KW"/>
</dbReference>
<dbReference type="Pfam" id="PF09383">
    <property type="entry name" value="NIL"/>
    <property type="match status" value="1"/>
</dbReference>
<dbReference type="InterPro" id="IPR045865">
    <property type="entry name" value="ACT-like_dom_sf"/>
</dbReference>
<proteinExistence type="inferred from homology"/>
<dbReference type="SUPFAM" id="SSF55021">
    <property type="entry name" value="ACT-like"/>
    <property type="match status" value="1"/>
</dbReference>
<dbReference type="GO" id="GO:0005886">
    <property type="term" value="C:plasma membrane"/>
    <property type="evidence" value="ECO:0007669"/>
    <property type="project" value="UniProtKB-SubCell"/>
</dbReference>